<dbReference type="STRING" id="261594.GBAA_1945"/>
<dbReference type="InterPro" id="IPR003593">
    <property type="entry name" value="AAA+_ATPase"/>
</dbReference>
<dbReference type="PROSITE" id="PS50929">
    <property type="entry name" value="ABC_TM1F"/>
    <property type="match status" value="1"/>
</dbReference>
<keyword evidence="2 7" id="KW-0812">Transmembrane</keyword>
<dbReference type="InterPro" id="IPR039421">
    <property type="entry name" value="Type_1_exporter"/>
</dbReference>
<evidence type="ECO:0000256" key="3">
    <source>
        <dbReference type="ARBA" id="ARBA00022741"/>
    </source>
</evidence>
<dbReference type="GO" id="GO:0005886">
    <property type="term" value="C:plasma membrane"/>
    <property type="evidence" value="ECO:0007669"/>
    <property type="project" value="UniProtKB-SubCell"/>
</dbReference>
<dbReference type="CDD" id="cd18584">
    <property type="entry name" value="ABC_6TM_AarD_CydD"/>
    <property type="match status" value="1"/>
</dbReference>
<dbReference type="Gene3D" id="1.20.1560.10">
    <property type="entry name" value="ABC transporter type 1, transmembrane domain"/>
    <property type="match status" value="1"/>
</dbReference>
<dbReference type="SUPFAM" id="SSF90123">
    <property type="entry name" value="ABC transporter transmembrane region"/>
    <property type="match status" value="1"/>
</dbReference>
<dbReference type="SMART" id="SM00382">
    <property type="entry name" value="AAA"/>
    <property type="match status" value="1"/>
</dbReference>
<dbReference type="InterPro" id="IPR003439">
    <property type="entry name" value="ABC_transporter-like_ATP-bd"/>
</dbReference>
<evidence type="ECO:0000259" key="8">
    <source>
        <dbReference type="PROSITE" id="PS50893"/>
    </source>
</evidence>
<protein>
    <submittedName>
        <fullName evidence="10">Thiol reductant ABC exporter subunit CydD</fullName>
    </submittedName>
</protein>
<dbReference type="Proteomes" id="UP000222851">
    <property type="component" value="Unassembled WGS sequence"/>
</dbReference>
<comment type="caution">
    <text evidence="10">The sequence shown here is derived from an EMBL/GenBank/DDBJ whole genome shotgun (WGS) entry which is preliminary data.</text>
</comment>
<keyword evidence="4" id="KW-0067">ATP-binding</keyword>
<proteinExistence type="predicted"/>
<evidence type="ECO:0000313" key="11">
    <source>
        <dbReference type="Proteomes" id="UP000222851"/>
    </source>
</evidence>
<dbReference type="PANTHER" id="PTHR24221">
    <property type="entry name" value="ATP-BINDING CASSETTE SUB-FAMILY B"/>
    <property type="match status" value="1"/>
</dbReference>
<organism evidence="10 11">
    <name type="scientific">Bacillus anthracis</name>
    <name type="common">anthrax bacterium</name>
    <dbReference type="NCBI Taxonomy" id="1392"/>
    <lineage>
        <taxon>Bacteria</taxon>
        <taxon>Bacillati</taxon>
        <taxon>Bacillota</taxon>
        <taxon>Bacilli</taxon>
        <taxon>Bacillales</taxon>
        <taxon>Bacillaceae</taxon>
        <taxon>Bacillus</taxon>
        <taxon>Bacillus cereus group</taxon>
    </lineage>
</organism>
<dbReference type="Pfam" id="PF00005">
    <property type="entry name" value="ABC_tran"/>
    <property type="match status" value="1"/>
</dbReference>
<evidence type="ECO:0000256" key="4">
    <source>
        <dbReference type="ARBA" id="ARBA00022840"/>
    </source>
</evidence>
<evidence type="ECO:0000256" key="5">
    <source>
        <dbReference type="ARBA" id="ARBA00022989"/>
    </source>
</evidence>
<gene>
    <name evidence="10" type="primary">cydD</name>
    <name evidence="10" type="ORF">COJ30_26185</name>
</gene>
<dbReference type="Gene3D" id="3.40.50.300">
    <property type="entry name" value="P-loop containing nucleotide triphosphate hydrolases"/>
    <property type="match status" value="1"/>
</dbReference>
<accession>A0A2B0WU32</accession>
<evidence type="ECO:0000256" key="7">
    <source>
        <dbReference type="SAM" id="Phobius"/>
    </source>
</evidence>
<dbReference type="Pfam" id="PF00664">
    <property type="entry name" value="ABC_membrane"/>
    <property type="match status" value="1"/>
</dbReference>
<dbReference type="EMBL" id="NUXH01000139">
    <property type="protein sequence ID" value="PFL55321.1"/>
    <property type="molecule type" value="Genomic_DNA"/>
</dbReference>
<reference evidence="10 11" key="1">
    <citation type="submission" date="2017-09" db="EMBL/GenBank/DDBJ databases">
        <title>Large-scale bioinformatics analysis of Bacillus genomes uncovers conserved roles of natural products in bacterial physiology.</title>
        <authorList>
            <consortium name="Agbiome Team Llc"/>
            <person name="Bleich R.M."/>
            <person name="Grubbs K.J."/>
            <person name="Santa Maria K.C."/>
            <person name="Allen S.E."/>
            <person name="Farag S."/>
            <person name="Shank E.A."/>
            <person name="Bowers A."/>
        </authorList>
    </citation>
    <scope>NUCLEOTIDE SEQUENCE [LARGE SCALE GENOMIC DNA]</scope>
    <source>
        <strain evidence="10 11">AFS081271</strain>
    </source>
</reference>
<evidence type="ECO:0000313" key="10">
    <source>
        <dbReference type="EMBL" id="PFL55321.1"/>
    </source>
</evidence>
<dbReference type="FunFam" id="1.20.1560.10:FF:000088">
    <property type="entry name" value="Thiol reductant ABC exporter subunit CydD"/>
    <property type="match status" value="1"/>
</dbReference>
<keyword evidence="5 7" id="KW-1133">Transmembrane helix</keyword>
<dbReference type="SUPFAM" id="SSF52540">
    <property type="entry name" value="P-loop containing nucleoside triphosphate hydrolases"/>
    <property type="match status" value="1"/>
</dbReference>
<feature type="domain" description="ABC transporter" evidence="8">
    <location>
        <begin position="335"/>
        <end position="570"/>
    </location>
</feature>
<keyword evidence="3" id="KW-0547">Nucleotide-binding</keyword>
<dbReference type="PROSITE" id="PS50893">
    <property type="entry name" value="ABC_TRANSPORTER_2"/>
    <property type="match status" value="1"/>
</dbReference>
<dbReference type="FunFam" id="3.40.50.300:FF:001542">
    <property type="entry name" value="Thiol reductant ABC exporter subunit CydD"/>
    <property type="match status" value="1"/>
</dbReference>
<evidence type="ECO:0000256" key="6">
    <source>
        <dbReference type="ARBA" id="ARBA00023136"/>
    </source>
</evidence>
<comment type="subcellular location">
    <subcellularLocation>
        <location evidence="1">Cell membrane</location>
        <topology evidence="1">Multi-pass membrane protein</topology>
    </subcellularLocation>
</comment>
<dbReference type="GO" id="GO:0005524">
    <property type="term" value="F:ATP binding"/>
    <property type="evidence" value="ECO:0007669"/>
    <property type="project" value="UniProtKB-KW"/>
</dbReference>
<evidence type="ECO:0000256" key="1">
    <source>
        <dbReference type="ARBA" id="ARBA00004651"/>
    </source>
</evidence>
<dbReference type="InterPro" id="IPR011527">
    <property type="entry name" value="ABC1_TM_dom"/>
</dbReference>
<dbReference type="GO" id="GO:0140359">
    <property type="term" value="F:ABC-type transporter activity"/>
    <property type="evidence" value="ECO:0007669"/>
    <property type="project" value="InterPro"/>
</dbReference>
<sequence length="574" mass="64569">MKRKRGLPSYPGSRVLYVVLTIISVLEAISIIAQTVFLARAITFLFQGETVQSVLNETVYFGITFAVRHMLVRISQVLVERFAEKTGSLLRKQLIEVYFTLGPRYVQTAGTGHLVTLSIEGIEKFKTYIELTIPKMIRSSIVPGLIVLYVFTLDIESGVILVVTIPIVIIFMILLGLAAQKMADSQYETYRVLSNHFVDTLKGLETLKYLGKSKQHEGKIEKVSKRYRKATMRTLRVAFLSSFALDFFTSLSIAFVAVGLGIRLIDGTTVLLPALTILILAPEYFLPIKQVGANYHATLDGQLAMEQIEEILQQQKEIETKESNVDIIWNSTSNLKLQDIKVKIDESEKAILEGINFTWEGSGTIGVIGESGAGKSTLIDVLAGFLTPSGGKMIVNGVEIDGATREDWQKNIAYIPQQPYIFPLSLKDNICFYETNITDEEVERVINEVGLRSLVTSLPNGMYERIGEGGRMLSGGQEQRVAMARALLSKKPIILLDEPTAHLDIETEFEIKQSMLRLFEGKLVFLATHRLHWMKQMDHILILNKGEMIESGIYEELLKNEALHFQRKERDRDE</sequence>
<dbReference type="CDD" id="cd03228">
    <property type="entry name" value="ABCC_MRP_Like"/>
    <property type="match status" value="1"/>
</dbReference>
<dbReference type="PANTHER" id="PTHR24221:SF614">
    <property type="entry name" value="GLUTATHIONE_L-CYSTEINE TRANSPORT SYSTEM ATP-BINDING_PERMEASE PROTEIN CYDC"/>
    <property type="match status" value="1"/>
</dbReference>
<evidence type="ECO:0000256" key="2">
    <source>
        <dbReference type="ARBA" id="ARBA00022692"/>
    </source>
</evidence>
<dbReference type="InterPro" id="IPR036640">
    <property type="entry name" value="ABC1_TM_sf"/>
</dbReference>
<dbReference type="InterPro" id="IPR014216">
    <property type="entry name" value="ABC_transptr_CydD"/>
</dbReference>
<feature type="transmembrane region" description="Helical" evidence="7">
    <location>
        <begin position="15"/>
        <end position="39"/>
    </location>
</feature>
<evidence type="ECO:0000259" key="9">
    <source>
        <dbReference type="PROSITE" id="PS50929"/>
    </source>
</evidence>
<dbReference type="InterPro" id="IPR027417">
    <property type="entry name" value="P-loop_NTPase"/>
</dbReference>
<feature type="transmembrane region" description="Helical" evidence="7">
    <location>
        <begin position="136"/>
        <end position="153"/>
    </location>
</feature>
<keyword evidence="6 7" id="KW-0472">Membrane</keyword>
<dbReference type="GO" id="GO:0016887">
    <property type="term" value="F:ATP hydrolysis activity"/>
    <property type="evidence" value="ECO:0007669"/>
    <property type="project" value="InterPro"/>
</dbReference>
<dbReference type="GO" id="GO:0034040">
    <property type="term" value="F:ATPase-coupled lipid transmembrane transporter activity"/>
    <property type="evidence" value="ECO:0007669"/>
    <property type="project" value="TreeGrafter"/>
</dbReference>
<feature type="transmembrane region" description="Helical" evidence="7">
    <location>
        <begin position="235"/>
        <end position="262"/>
    </location>
</feature>
<feature type="transmembrane region" description="Helical" evidence="7">
    <location>
        <begin position="159"/>
        <end position="179"/>
    </location>
</feature>
<name>A0A2B0WU32_BACAN</name>
<dbReference type="NCBIfam" id="TIGR02857">
    <property type="entry name" value="CydD"/>
    <property type="match status" value="1"/>
</dbReference>
<dbReference type="AlphaFoldDB" id="A0A2B0WU32"/>
<dbReference type="RefSeq" id="WP_098557079.1">
    <property type="nucleotide sequence ID" value="NZ_NUXH01000139.1"/>
</dbReference>
<feature type="domain" description="ABC transmembrane type-1" evidence="9">
    <location>
        <begin position="18"/>
        <end position="300"/>
    </location>
</feature>
<dbReference type="GO" id="GO:0042883">
    <property type="term" value="P:cysteine transport"/>
    <property type="evidence" value="ECO:0007669"/>
    <property type="project" value="InterPro"/>
</dbReference>